<reference evidence="8" key="1">
    <citation type="submission" date="2018-03" db="EMBL/GenBank/DDBJ databases">
        <title>Lachnoclostridium SNUG30370 gen.nov., sp.nov., isolated from human faeces.</title>
        <authorList>
            <person name="Seo B."/>
            <person name="Jeon K."/>
            <person name="Ko G."/>
        </authorList>
    </citation>
    <scope>NUCLEOTIDE SEQUENCE [LARGE SCALE GENOMIC DNA]</scope>
    <source>
        <strain evidence="8">SNUG30370</strain>
    </source>
</reference>
<protein>
    <recommendedName>
        <fullName evidence="2">adenosylhomocysteine nucleosidase</fullName>
        <ecNumber evidence="2">3.2.2.9</ecNumber>
    </recommendedName>
</protein>
<dbReference type="CDD" id="cd09008">
    <property type="entry name" value="MTAN"/>
    <property type="match status" value="1"/>
</dbReference>
<feature type="domain" description="Nucleoside phosphorylase" evidence="6">
    <location>
        <begin position="2"/>
        <end position="226"/>
    </location>
</feature>
<dbReference type="RefSeq" id="WP_106987304.1">
    <property type="nucleotide sequence ID" value="NZ_PYLP01000002.1"/>
</dbReference>
<keyword evidence="5" id="KW-0486">Methionine biosynthesis</keyword>
<dbReference type="GO" id="GO:0005829">
    <property type="term" value="C:cytosol"/>
    <property type="evidence" value="ECO:0007669"/>
    <property type="project" value="TreeGrafter"/>
</dbReference>
<dbReference type="Pfam" id="PF01048">
    <property type="entry name" value="PNP_UDP_1"/>
    <property type="match status" value="1"/>
</dbReference>
<evidence type="ECO:0000256" key="2">
    <source>
        <dbReference type="ARBA" id="ARBA00011974"/>
    </source>
</evidence>
<dbReference type="GO" id="GO:0019284">
    <property type="term" value="P:L-methionine salvage from S-adenosylmethionine"/>
    <property type="evidence" value="ECO:0007669"/>
    <property type="project" value="TreeGrafter"/>
</dbReference>
<accession>A0A2T3G2P1</accession>
<evidence type="ECO:0000256" key="1">
    <source>
        <dbReference type="ARBA" id="ARBA00004945"/>
    </source>
</evidence>
<dbReference type="InterPro" id="IPR010049">
    <property type="entry name" value="MTA_SAH_Nsdase"/>
</dbReference>
<evidence type="ECO:0000259" key="6">
    <source>
        <dbReference type="Pfam" id="PF01048"/>
    </source>
</evidence>
<dbReference type="PANTHER" id="PTHR46832">
    <property type="entry name" value="5'-METHYLTHIOADENOSINE/S-ADENOSYLHOMOCYSTEINE NUCLEOSIDASE"/>
    <property type="match status" value="1"/>
</dbReference>
<dbReference type="GO" id="GO:0009164">
    <property type="term" value="P:nucleoside catabolic process"/>
    <property type="evidence" value="ECO:0007669"/>
    <property type="project" value="InterPro"/>
</dbReference>
<evidence type="ECO:0000256" key="5">
    <source>
        <dbReference type="ARBA" id="ARBA00023167"/>
    </source>
</evidence>
<dbReference type="SUPFAM" id="SSF53167">
    <property type="entry name" value="Purine and uridine phosphorylases"/>
    <property type="match status" value="1"/>
</dbReference>
<dbReference type="EMBL" id="PYLP01000002">
    <property type="protein sequence ID" value="PST41789.1"/>
    <property type="molecule type" value="Genomic_DNA"/>
</dbReference>
<sequence>MIGIIGAMQEEVSALLNKAEITKENKLLDTVFYEGIIEGKEVVILQGGIGKVNSAICVSLLLTNYDIDYVINIGSAGGLKQEQNVGDVVVSNAVAYHDVDLSAFARPQGELPDLPRFISADKGLVKKASQILDGMGIQENVGLIVSGDQFISQENQVSKIKNDFPEALCSEMEAASVGHTCYKYNIPFIITRSLSDVFGKGASSIQFDEYLKVASEQSARLCIELIKD</sequence>
<dbReference type="GO" id="GO:0008782">
    <property type="term" value="F:adenosylhomocysteine nucleosidase activity"/>
    <property type="evidence" value="ECO:0007669"/>
    <property type="project" value="UniProtKB-EC"/>
</dbReference>
<name>A0A2T3G2P1_9FIRM</name>
<dbReference type="UniPathway" id="UPA00904">
    <property type="reaction ID" value="UER00871"/>
</dbReference>
<dbReference type="InterPro" id="IPR000845">
    <property type="entry name" value="Nucleoside_phosphorylase_d"/>
</dbReference>
<dbReference type="Proteomes" id="UP000241201">
    <property type="component" value="Unassembled WGS sequence"/>
</dbReference>
<dbReference type="EC" id="3.2.2.9" evidence="2"/>
<keyword evidence="8" id="KW-1185">Reference proteome</keyword>
<gene>
    <name evidence="7" type="ORF">C7U55_03155</name>
</gene>
<dbReference type="AlphaFoldDB" id="A0A2T3G2P1"/>
<organism evidence="7 8">
    <name type="scientific">Faecalibacillus faecis</name>
    <dbReference type="NCBI Taxonomy" id="1982628"/>
    <lineage>
        <taxon>Bacteria</taxon>
        <taxon>Bacillati</taxon>
        <taxon>Bacillota</taxon>
        <taxon>Erysipelotrichia</taxon>
        <taxon>Erysipelotrichales</taxon>
        <taxon>Coprobacillaceae</taxon>
        <taxon>Faecalibacillus</taxon>
    </lineage>
</organism>
<comment type="pathway">
    <text evidence="1">Amino-acid biosynthesis; L-methionine biosynthesis via salvage pathway; S-methyl-5-thio-alpha-D-ribose 1-phosphate from S-methyl-5'-thioadenosine (hydrolase route): step 1/2.</text>
</comment>
<dbReference type="GO" id="GO:0008930">
    <property type="term" value="F:methylthioadenosine nucleosidase activity"/>
    <property type="evidence" value="ECO:0007669"/>
    <property type="project" value="InterPro"/>
</dbReference>
<dbReference type="InterPro" id="IPR035994">
    <property type="entry name" value="Nucleoside_phosphorylase_sf"/>
</dbReference>
<proteinExistence type="predicted"/>
<dbReference type="Gene3D" id="3.40.50.1580">
    <property type="entry name" value="Nucleoside phosphorylase domain"/>
    <property type="match status" value="1"/>
</dbReference>
<dbReference type="PANTHER" id="PTHR46832:SF1">
    <property type="entry name" value="5'-METHYLTHIOADENOSINE_S-ADENOSYLHOMOCYSTEINE NUCLEOSIDASE"/>
    <property type="match status" value="1"/>
</dbReference>
<evidence type="ECO:0000256" key="4">
    <source>
        <dbReference type="ARBA" id="ARBA00022801"/>
    </source>
</evidence>
<dbReference type="GO" id="GO:0019509">
    <property type="term" value="P:L-methionine salvage from methylthioadenosine"/>
    <property type="evidence" value="ECO:0007669"/>
    <property type="project" value="UniProtKB-UniPathway"/>
</dbReference>
<evidence type="ECO:0000313" key="7">
    <source>
        <dbReference type="EMBL" id="PST41789.1"/>
    </source>
</evidence>
<keyword evidence="3" id="KW-0028">Amino-acid biosynthesis</keyword>
<dbReference type="NCBIfam" id="NF004079">
    <property type="entry name" value="PRK05584.1"/>
    <property type="match status" value="1"/>
</dbReference>
<evidence type="ECO:0000313" key="8">
    <source>
        <dbReference type="Proteomes" id="UP000241201"/>
    </source>
</evidence>
<dbReference type="NCBIfam" id="TIGR01704">
    <property type="entry name" value="MTA_SAH-Nsdase"/>
    <property type="match status" value="1"/>
</dbReference>
<dbReference type="GeneID" id="77470102"/>
<keyword evidence="4" id="KW-0378">Hydrolase</keyword>
<evidence type="ECO:0000256" key="3">
    <source>
        <dbReference type="ARBA" id="ARBA00022605"/>
    </source>
</evidence>
<comment type="caution">
    <text evidence="7">The sequence shown here is derived from an EMBL/GenBank/DDBJ whole genome shotgun (WGS) entry which is preliminary data.</text>
</comment>